<protein>
    <submittedName>
        <fullName evidence="1">Uncharacterized protein</fullName>
    </submittedName>
</protein>
<evidence type="ECO:0000313" key="1">
    <source>
        <dbReference type="EMBL" id="PQA97530.1"/>
    </source>
</evidence>
<reference evidence="1 2" key="1">
    <citation type="submission" date="2016-11" db="EMBL/GenBank/DDBJ databases">
        <title>Whole genomes of Flavobacteriaceae.</title>
        <authorList>
            <person name="Stine C."/>
            <person name="Li C."/>
            <person name="Tadesse D."/>
        </authorList>
    </citation>
    <scope>NUCLEOTIDE SEQUENCE [LARGE SCALE GENOMIC DNA]</scope>
    <source>
        <strain evidence="1 2">DSM 21068</strain>
    </source>
</reference>
<dbReference type="EMBL" id="MUGO01000002">
    <property type="protein sequence ID" value="PQA97530.1"/>
    <property type="molecule type" value="Genomic_DNA"/>
</dbReference>
<proteinExistence type="predicted"/>
<sequence length="81" mass="9419">MGKEWFLPQTASRSLHNEKRKVVIIFAKHNVLTLFSSSTSTIFSEFLFQIKKLNDKYVKVNAYKRNDSVGKSMFLVFILDS</sequence>
<keyword evidence="2" id="KW-1185">Reference proteome</keyword>
<comment type="caution">
    <text evidence="1">The sequence shown here is derived from an EMBL/GenBank/DDBJ whole genome shotgun (WGS) entry which is preliminary data.</text>
</comment>
<accession>A0A2S7KIP7</accession>
<organism evidence="1 2">
    <name type="scientific">Chryseobacterium piscicola</name>
    <dbReference type="NCBI Taxonomy" id="551459"/>
    <lineage>
        <taxon>Bacteria</taxon>
        <taxon>Pseudomonadati</taxon>
        <taxon>Bacteroidota</taxon>
        <taxon>Flavobacteriia</taxon>
        <taxon>Flavobacteriales</taxon>
        <taxon>Weeksellaceae</taxon>
        <taxon>Chryseobacterium group</taxon>
        <taxon>Chryseobacterium</taxon>
    </lineage>
</organism>
<dbReference type="AlphaFoldDB" id="A0A2S7KIP7"/>
<evidence type="ECO:0000313" key="2">
    <source>
        <dbReference type="Proteomes" id="UP000238314"/>
    </source>
</evidence>
<dbReference type="Proteomes" id="UP000238314">
    <property type="component" value="Unassembled WGS sequence"/>
</dbReference>
<name>A0A2S7KIP7_9FLAO</name>
<gene>
    <name evidence="1" type="ORF">B0A70_02390</name>
</gene>